<evidence type="ECO:0000313" key="2">
    <source>
        <dbReference type="Proteomes" id="UP001596161"/>
    </source>
</evidence>
<protein>
    <submittedName>
        <fullName evidence="1">Uncharacterized protein</fullName>
    </submittedName>
</protein>
<dbReference type="RefSeq" id="WP_378016761.1">
    <property type="nucleotide sequence ID" value="NZ_JBHSKT010000003.1"/>
</dbReference>
<dbReference type="EMBL" id="JBHSKT010000003">
    <property type="protein sequence ID" value="MFC5270390.1"/>
    <property type="molecule type" value="Genomic_DNA"/>
</dbReference>
<name>A0ABW0EBG6_9BACT</name>
<gene>
    <name evidence="1" type="ORF">ACFPIB_07210</name>
</gene>
<sequence>MKTKELLKNAMLLTQKTRIIAVGNMVKFPLKIFIVQTKLLFLADKINVSN</sequence>
<organism evidence="1 2">
    <name type="scientific">Adhaeribacter terreus</name>
    <dbReference type="NCBI Taxonomy" id="529703"/>
    <lineage>
        <taxon>Bacteria</taxon>
        <taxon>Pseudomonadati</taxon>
        <taxon>Bacteroidota</taxon>
        <taxon>Cytophagia</taxon>
        <taxon>Cytophagales</taxon>
        <taxon>Hymenobacteraceae</taxon>
        <taxon>Adhaeribacter</taxon>
    </lineage>
</organism>
<proteinExistence type="predicted"/>
<keyword evidence="2" id="KW-1185">Reference proteome</keyword>
<dbReference type="Proteomes" id="UP001596161">
    <property type="component" value="Unassembled WGS sequence"/>
</dbReference>
<reference evidence="2" key="1">
    <citation type="journal article" date="2019" name="Int. J. Syst. Evol. Microbiol.">
        <title>The Global Catalogue of Microorganisms (GCM) 10K type strain sequencing project: providing services to taxonomists for standard genome sequencing and annotation.</title>
        <authorList>
            <consortium name="The Broad Institute Genomics Platform"/>
            <consortium name="The Broad Institute Genome Sequencing Center for Infectious Disease"/>
            <person name="Wu L."/>
            <person name="Ma J."/>
        </authorList>
    </citation>
    <scope>NUCLEOTIDE SEQUENCE [LARGE SCALE GENOMIC DNA]</scope>
    <source>
        <strain evidence="2">KACC 12602</strain>
    </source>
</reference>
<accession>A0ABW0EBG6</accession>
<comment type="caution">
    <text evidence="1">The sequence shown here is derived from an EMBL/GenBank/DDBJ whole genome shotgun (WGS) entry which is preliminary data.</text>
</comment>
<evidence type="ECO:0000313" key="1">
    <source>
        <dbReference type="EMBL" id="MFC5270390.1"/>
    </source>
</evidence>